<feature type="compositionally biased region" description="Basic residues" evidence="1">
    <location>
        <begin position="1"/>
        <end position="11"/>
    </location>
</feature>
<feature type="region of interest" description="Disordered" evidence="1">
    <location>
        <begin position="1"/>
        <end position="66"/>
    </location>
</feature>
<evidence type="ECO:0000313" key="3">
    <source>
        <dbReference type="WBParaSite" id="PDA_v2.g29330.t1"/>
    </source>
</evidence>
<organism evidence="2 3">
    <name type="scientific">Panagrolaimus davidi</name>
    <dbReference type="NCBI Taxonomy" id="227884"/>
    <lineage>
        <taxon>Eukaryota</taxon>
        <taxon>Metazoa</taxon>
        <taxon>Ecdysozoa</taxon>
        <taxon>Nematoda</taxon>
        <taxon>Chromadorea</taxon>
        <taxon>Rhabditida</taxon>
        <taxon>Tylenchina</taxon>
        <taxon>Panagrolaimomorpha</taxon>
        <taxon>Panagrolaimoidea</taxon>
        <taxon>Panagrolaimidae</taxon>
        <taxon>Panagrolaimus</taxon>
    </lineage>
</organism>
<evidence type="ECO:0000313" key="2">
    <source>
        <dbReference type="Proteomes" id="UP000887578"/>
    </source>
</evidence>
<proteinExistence type="predicted"/>
<reference evidence="3" key="1">
    <citation type="submission" date="2022-11" db="UniProtKB">
        <authorList>
            <consortium name="WormBaseParasite"/>
        </authorList>
    </citation>
    <scope>IDENTIFICATION</scope>
</reference>
<keyword evidence="2" id="KW-1185">Reference proteome</keyword>
<evidence type="ECO:0000256" key="1">
    <source>
        <dbReference type="SAM" id="MobiDB-lite"/>
    </source>
</evidence>
<dbReference type="Proteomes" id="UP000887578">
    <property type="component" value="Unplaced"/>
</dbReference>
<dbReference type="WBParaSite" id="PDA_v2.g29330.t1">
    <property type="protein sequence ID" value="PDA_v2.g29330.t1"/>
    <property type="gene ID" value="PDA_v2.g29330"/>
</dbReference>
<sequence>MEVKERKKGGRKDKNDSSRRQLKTANFGRPLGRGANPPSKTKNLDGTERRHVRQTPVTVPAEPSPPGAALNVYISLLTKQISFQLLKSATQFY</sequence>
<protein>
    <submittedName>
        <fullName evidence="3">Uncharacterized protein</fullName>
    </submittedName>
</protein>
<accession>A0A914QCA8</accession>
<dbReference type="AlphaFoldDB" id="A0A914QCA8"/>
<name>A0A914QCA8_9BILA</name>